<dbReference type="STRING" id="568768.GCA_000406125_00877"/>
<dbReference type="Proteomes" id="UP000320591">
    <property type="component" value="Chromosome"/>
</dbReference>
<dbReference type="SUPFAM" id="SSF51905">
    <property type="entry name" value="FAD/NAD(P)-binding domain"/>
    <property type="match status" value="1"/>
</dbReference>
<dbReference type="InterPro" id="IPR050816">
    <property type="entry name" value="Flavin-dep_Halogenase_NPB"/>
</dbReference>
<proteinExistence type="predicted"/>
<sequence>MTQHTCSANKAVVIGASIAGCLTASVLSRHFQQVILLDFDRFHENPEPRQTVPQEHHVHLLLQRGLQIMESLYPGLKSQLLEAGAQEIDLSHGVKSYAGVGWKQRWPTGITAHYCSRTLLEHVIRRRAIQLANVSVLDGTRVKQLIHEDGKVKGVIVSESGNDQQILADLVVDASGRGSKASSWLKQAGYGEVEREEVANQLGYVSRVYKRDNTRQTGWKVLLVTPNLPKTRTMAVISPVEGDRYIVTAGGWFGDSPKPNEADFMRFLAELPVTDIHDEVQKLEPLGDFHQFKMPSSLRRRYDLLPTWPEGFLVIGDALCSINPIYSQGMSVSALQIEALAQQIPGYLNGTLSARLVFKKLVAATAVSWELAKKSDESLQPTEAITTFKHRLTSHYLNLVQAASFHRRDVAITMLKIMNLLEKQESVFRLPIVLASLSSAIARTIR</sequence>
<dbReference type="AlphaFoldDB" id="A0A5B8IA32"/>
<protein>
    <submittedName>
        <fullName evidence="3">FAD-binding protein</fullName>
    </submittedName>
</protein>
<keyword evidence="4" id="KW-1185">Reference proteome</keyword>
<reference evidence="3 4" key="1">
    <citation type="journal article" date="2019" name="Environ. Microbiol.">
        <title>The phytopathogenic nature of Dickeya aquatica 174/2 and the dynamic early evolution of Dickeya pathogenicity.</title>
        <authorList>
            <person name="Duprey A."/>
            <person name="Taib N."/>
            <person name="Leonard S."/>
            <person name="Garin T."/>
            <person name="Flandrois J.P."/>
            <person name="Nasser W."/>
            <person name="Brochier-Armanet C."/>
            <person name="Reverchon S."/>
        </authorList>
    </citation>
    <scope>NUCLEOTIDE SEQUENCE [LARGE SCALE GENOMIC DNA]</scope>
    <source>
        <strain evidence="3 4">NCPPB 569</strain>
    </source>
</reference>
<evidence type="ECO:0000256" key="1">
    <source>
        <dbReference type="ARBA" id="ARBA00023002"/>
    </source>
</evidence>
<dbReference type="PANTHER" id="PTHR43747:SF5">
    <property type="entry name" value="FAD-BINDING DOMAIN-CONTAINING PROTEIN"/>
    <property type="match status" value="1"/>
</dbReference>
<gene>
    <name evidence="3" type="ORF">Dpoa569_0002973</name>
</gene>
<organism evidence="3 4">
    <name type="scientific">Dickeya poaceiphila</name>
    <dbReference type="NCBI Taxonomy" id="568768"/>
    <lineage>
        <taxon>Bacteria</taxon>
        <taxon>Pseudomonadati</taxon>
        <taxon>Pseudomonadota</taxon>
        <taxon>Gammaproteobacteria</taxon>
        <taxon>Enterobacterales</taxon>
        <taxon>Pectobacteriaceae</taxon>
        <taxon>Dickeya</taxon>
    </lineage>
</organism>
<dbReference type="OrthoDB" id="9790035at2"/>
<dbReference type="GO" id="GO:0071949">
    <property type="term" value="F:FAD binding"/>
    <property type="evidence" value="ECO:0007669"/>
    <property type="project" value="InterPro"/>
</dbReference>
<evidence type="ECO:0000313" key="3">
    <source>
        <dbReference type="EMBL" id="QDX31013.1"/>
    </source>
</evidence>
<dbReference type="Gene3D" id="3.50.50.60">
    <property type="entry name" value="FAD/NAD(P)-binding domain"/>
    <property type="match status" value="1"/>
</dbReference>
<dbReference type="GO" id="GO:0016491">
    <property type="term" value="F:oxidoreductase activity"/>
    <property type="evidence" value="ECO:0007669"/>
    <property type="project" value="UniProtKB-KW"/>
</dbReference>
<feature type="domain" description="FAD-binding" evidence="2">
    <location>
        <begin position="11"/>
        <end position="357"/>
    </location>
</feature>
<dbReference type="InterPro" id="IPR002938">
    <property type="entry name" value="FAD-bd"/>
</dbReference>
<dbReference type="RefSeq" id="WP_042868941.1">
    <property type="nucleotide sequence ID" value="NZ_CM001975.1"/>
</dbReference>
<dbReference type="KEGG" id="dic:Dpoa569_0002973"/>
<keyword evidence="1" id="KW-0560">Oxidoreductase</keyword>
<evidence type="ECO:0000259" key="2">
    <source>
        <dbReference type="Pfam" id="PF01494"/>
    </source>
</evidence>
<dbReference type="InterPro" id="IPR036188">
    <property type="entry name" value="FAD/NAD-bd_sf"/>
</dbReference>
<name>A0A5B8IA32_9GAMM</name>
<dbReference type="EMBL" id="CP042220">
    <property type="protein sequence ID" value="QDX31013.1"/>
    <property type="molecule type" value="Genomic_DNA"/>
</dbReference>
<evidence type="ECO:0000313" key="4">
    <source>
        <dbReference type="Proteomes" id="UP000320591"/>
    </source>
</evidence>
<accession>A0A5B8IA32</accession>
<dbReference type="PANTHER" id="PTHR43747">
    <property type="entry name" value="FAD-BINDING PROTEIN"/>
    <property type="match status" value="1"/>
</dbReference>
<dbReference type="Pfam" id="PF01494">
    <property type="entry name" value="FAD_binding_3"/>
    <property type="match status" value="1"/>
</dbReference>